<keyword evidence="1" id="KW-1133">Transmembrane helix</keyword>
<gene>
    <name evidence="3" type="ORF">NZD86_16110</name>
</gene>
<evidence type="ECO:0000259" key="2">
    <source>
        <dbReference type="SMART" id="SM00014"/>
    </source>
</evidence>
<dbReference type="PANTHER" id="PTHR14969">
    <property type="entry name" value="SPHINGOSINE-1-PHOSPHATE PHOSPHOHYDROLASE"/>
    <property type="match status" value="1"/>
</dbReference>
<reference evidence="3" key="1">
    <citation type="submission" date="2022-08" db="EMBL/GenBank/DDBJ databases">
        <title>Alicyclobacillus dauci DSM2870, complete genome.</title>
        <authorList>
            <person name="Wang Q."/>
            <person name="Cai R."/>
            <person name="Wang Z."/>
        </authorList>
    </citation>
    <scope>NUCLEOTIDE SEQUENCE</scope>
    <source>
        <strain evidence="3">DSM 28700</strain>
    </source>
</reference>
<sequence length="187" mass="20398">MGITNWIWQTCTYCDALITREIHRLWRRLPWLNAAMVVVAKYTPVFMLAVLVVAATGILQTTQHYVVTFASVSSSIVAAVAIRLIHEPISRMTARPRPFDTEPFEPLLAHEQGESFPSNHAGGALALACGAIHLPFFREILLVMALCLCFSRIYCGLHHFSDVVVGAIGGTTVGLLCAGIQAGIHLS</sequence>
<proteinExistence type="predicted"/>
<evidence type="ECO:0000313" key="4">
    <source>
        <dbReference type="Proteomes" id="UP001164803"/>
    </source>
</evidence>
<organism evidence="3 4">
    <name type="scientific">Alicyclobacillus dauci</name>
    <dbReference type="NCBI Taxonomy" id="1475485"/>
    <lineage>
        <taxon>Bacteria</taxon>
        <taxon>Bacillati</taxon>
        <taxon>Bacillota</taxon>
        <taxon>Bacilli</taxon>
        <taxon>Bacillales</taxon>
        <taxon>Alicyclobacillaceae</taxon>
        <taxon>Alicyclobacillus</taxon>
    </lineage>
</organism>
<dbReference type="EMBL" id="CP104064">
    <property type="protein sequence ID" value="WAH35782.1"/>
    <property type="molecule type" value="Genomic_DNA"/>
</dbReference>
<evidence type="ECO:0000313" key="3">
    <source>
        <dbReference type="EMBL" id="WAH35782.1"/>
    </source>
</evidence>
<keyword evidence="1" id="KW-0472">Membrane</keyword>
<feature type="transmembrane region" description="Helical" evidence="1">
    <location>
        <begin position="65"/>
        <end position="85"/>
    </location>
</feature>
<name>A0ABY6YZA0_9BACL</name>
<keyword evidence="4" id="KW-1185">Reference proteome</keyword>
<dbReference type="Gene3D" id="1.20.144.10">
    <property type="entry name" value="Phosphatidic acid phosphatase type 2/haloperoxidase"/>
    <property type="match status" value="1"/>
</dbReference>
<accession>A0ABY6YZA0</accession>
<dbReference type="RefSeq" id="WP_268043064.1">
    <property type="nucleotide sequence ID" value="NZ_CP104064.1"/>
</dbReference>
<evidence type="ECO:0000256" key="1">
    <source>
        <dbReference type="SAM" id="Phobius"/>
    </source>
</evidence>
<feature type="transmembrane region" description="Helical" evidence="1">
    <location>
        <begin position="163"/>
        <end position="184"/>
    </location>
</feature>
<keyword evidence="1" id="KW-0812">Transmembrane</keyword>
<dbReference type="SMART" id="SM00014">
    <property type="entry name" value="acidPPc"/>
    <property type="match status" value="1"/>
</dbReference>
<protein>
    <submittedName>
        <fullName evidence="3">Phosphatase PAP2 family protein</fullName>
    </submittedName>
</protein>
<dbReference type="InterPro" id="IPR036938">
    <property type="entry name" value="PAP2/HPO_sf"/>
</dbReference>
<dbReference type="SUPFAM" id="SSF48317">
    <property type="entry name" value="Acid phosphatase/Vanadium-dependent haloperoxidase"/>
    <property type="match status" value="1"/>
</dbReference>
<dbReference type="Proteomes" id="UP001164803">
    <property type="component" value="Chromosome"/>
</dbReference>
<feature type="domain" description="Phosphatidic acid phosphatase type 2/haloperoxidase" evidence="2">
    <location>
        <begin position="72"/>
        <end position="178"/>
    </location>
</feature>
<dbReference type="InterPro" id="IPR000326">
    <property type="entry name" value="PAP2/HPO"/>
</dbReference>
<feature type="transmembrane region" description="Helical" evidence="1">
    <location>
        <begin position="31"/>
        <end position="59"/>
    </location>
</feature>
<dbReference type="Pfam" id="PF01569">
    <property type="entry name" value="PAP2"/>
    <property type="match status" value="1"/>
</dbReference>
<dbReference type="PANTHER" id="PTHR14969:SF13">
    <property type="entry name" value="AT30094P"/>
    <property type="match status" value="1"/>
</dbReference>